<comment type="caution">
    <text evidence="2">The sequence shown here is derived from an EMBL/GenBank/DDBJ whole genome shotgun (WGS) entry which is preliminary data.</text>
</comment>
<organism evidence="2 3">
    <name type="scientific">Trichinella nativa</name>
    <dbReference type="NCBI Taxonomy" id="6335"/>
    <lineage>
        <taxon>Eukaryota</taxon>
        <taxon>Metazoa</taxon>
        <taxon>Ecdysozoa</taxon>
        <taxon>Nematoda</taxon>
        <taxon>Enoplea</taxon>
        <taxon>Dorylaimia</taxon>
        <taxon>Trichinellida</taxon>
        <taxon>Trichinellidae</taxon>
        <taxon>Trichinella</taxon>
    </lineage>
</organism>
<dbReference type="EMBL" id="JYDW01004186">
    <property type="protein sequence ID" value="KRZ24373.1"/>
    <property type="molecule type" value="Genomic_DNA"/>
</dbReference>
<dbReference type="AlphaFoldDB" id="A0A0V1IQA8"/>
<sequence length="45" mass="4861">MGGDGEDVQRVRKLNRNARKARASQNPKGMILAEIPEKGEGEPVG</sequence>
<accession>A0A0V1IQA8</accession>
<evidence type="ECO:0000256" key="1">
    <source>
        <dbReference type="SAM" id="MobiDB-lite"/>
    </source>
</evidence>
<dbReference type="Proteomes" id="UP000054721">
    <property type="component" value="Unassembled WGS sequence"/>
</dbReference>
<evidence type="ECO:0000313" key="2">
    <source>
        <dbReference type="EMBL" id="KRZ24373.1"/>
    </source>
</evidence>
<feature type="compositionally biased region" description="Basic and acidic residues" evidence="1">
    <location>
        <begin position="35"/>
        <end position="45"/>
    </location>
</feature>
<reference evidence="2 3" key="1">
    <citation type="submission" date="2015-05" db="EMBL/GenBank/DDBJ databases">
        <title>Evolution of Trichinella species and genotypes.</title>
        <authorList>
            <person name="Korhonen P.K."/>
            <person name="Edoardo P."/>
            <person name="Giuseppe L.R."/>
            <person name="Gasser R.B."/>
        </authorList>
    </citation>
    <scope>NUCLEOTIDE SEQUENCE [LARGE SCALE GENOMIC DNA]</scope>
    <source>
        <strain evidence="2">ISS10</strain>
    </source>
</reference>
<feature type="region of interest" description="Disordered" evidence="1">
    <location>
        <begin position="1"/>
        <end position="45"/>
    </location>
</feature>
<feature type="compositionally biased region" description="Basic residues" evidence="1">
    <location>
        <begin position="11"/>
        <end position="22"/>
    </location>
</feature>
<name>A0A0V1IQA8_9BILA</name>
<proteinExistence type="predicted"/>
<protein>
    <submittedName>
        <fullName evidence="2">Uncharacterized protein</fullName>
    </submittedName>
</protein>
<evidence type="ECO:0000313" key="3">
    <source>
        <dbReference type="Proteomes" id="UP000054721"/>
    </source>
</evidence>
<gene>
    <name evidence="2" type="ORF">T02_3575</name>
</gene>
<keyword evidence="3" id="KW-1185">Reference proteome</keyword>